<dbReference type="OrthoDB" id="71437at2759"/>
<dbReference type="STRING" id="299467.A0A443SFF3"/>
<comment type="caution">
    <text evidence="9">The sequence shown here is derived from an EMBL/GenBank/DDBJ whole genome shotgun (WGS) entry which is preliminary data.</text>
</comment>
<dbReference type="InterPro" id="IPR051980">
    <property type="entry name" value="WD_repeat_MORG1"/>
</dbReference>
<accession>A0A443SFF3</accession>
<dbReference type="VEuPathDB" id="VectorBase:LDEU005791"/>
<dbReference type="PANTHER" id="PTHR22842:SF3">
    <property type="entry name" value="WD REPEAT DOMAIN-CONTAINING PROTEIN 83"/>
    <property type="match status" value="1"/>
</dbReference>
<evidence type="ECO:0000256" key="6">
    <source>
        <dbReference type="ARBA" id="ARBA00040453"/>
    </source>
</evidence>
<evidence type="ECO:0000313" key="10">
    <source>
        <dbReference type="Proteomes" id="UP000288716"/>
    </source>
</evidence>
<comment type="subcellular location">
    <subcellularLocation>
        <location evidence="1">Cytoplasm</location>
    </subcellularLocation>
</comment>
<dbReference type="InterPro" id="IPR001680">
    <property type="entry name" value="WD40_rpt"/>
</dbReference>
<dbReference type="InterPro" id="IPR015943">
    <property type="entry name" value="WD40/YVTN_repeat-like_dom_sf"/>
</dbReference>
<dbReference type="Pfam" id="PF00400">
    <property type="entry name" value="WD40"/>
    <property type="match status" value="4"/>
</dbReference>
<evidence type="ECO:0000256" key="7">
    <source>
        <dbReference type="ARBA" id="ARBA00042222"/>
    </source>
</evidence>
<evidence type="ECO:0000256" key="2">
    <source>
        <dbReference type="ARBA" id="ARBA00022490"/>
    </source>
</evidence>
<keyword evidence="10" id="KW-1185">Reference proteome</keyword>
<dbReference type="InterPro" id="IPR036322">
    <property type="entry name" value="WD40_repeat_dom_sf"/>
</dbReference>
<evidence type="ECO:0000256" key="4">
    <source>
        <dbReference type="ARBA" id="ARBA00022737"/>
    </source>
</evidence>
<evidence type="ECO:0000256" key="3">
    <source>
        <dbReference type="ARBA" id="ARBA00022574"/>
    </source>
</evidence>
<organism evidence="9 10">
    <name type="scientific">Leptotrombidium deliense</name>
    <dbReference type="NCBI Taxonomy" id="299467"/>
    <lineage>
        <taxon>Eukaryota</taxon>
        <taxon>Metazoa</taxon>
        <taxon>Ecdysozoa</taxon>
        <taxon>Arthropoda</taxon>
        <taxon>Chelicerata</taxon>
        <taxon>Arachnida</taxon>
        <taxon>Acari</taxon>
        <taxon>Acariformes</taxon>
        <taxon>Trombidiformes</taxon>
        <taxon>Prostigmata</taxon>
        <taxon>Anystina</taxon>
        <taxon>Parasitengona</taxon>
        <taxon>Trombiculoidea</taxon>
        <taxon>Trombiculidae</taxon>
        <taxon>Leptotrombidium</taxon>
    </lineage>
</organism>
<proteinExistence type="inferred from homology"/>
<dbReference type="PRINTS" id="PR00320">
    <property type="entry name" value="GPROTEINBRPT"/>
</dbReference>
<dbReference type="InterPro" id="IPR019775">
    <property type="entry name" value="WD40_repeat_CS"/>
</dbReference>
<keyword evidence="2" id="KW-0963">Cytoplasm</keyword>
<dbReference type="GO" id="GO:0000398">
    <property type="term" value="P:mRNA splicing, via spliceosome"/>
    <property type="evidence" value="ECO:0007669"/>
    <property type="project" value="TreeGrafter"/>
</dbReference>
<dbReference type="Gene3D" id="2.130.10.10">
    <property type="entry name" value="YVTN repeat-like/Quinoprotein amine dehydrogenase"/>
    <property type="match status" value="1"/>
</dbReference>
<evidence type="ECO:0000256" key="5">
    <source>
        <dbReference type="ARBA" id="ARBA00038145"/>
    </source>
</evidence>
<dbReference type="PROSITE" id="PS50294">
    <property type="entry name" value="WD_REPEATS_REGION"/>
    <property type="match status" value="1"/>
</dbReference>
<protein>
    <recommendedName>
        <fullName evidence="6">WD repeat domain-containing protein 83</fullName>
    </recommendedName>
    <alternativeName>
        <fullName evidence="7">Mitogen-activated protein kinase organizer 1</fullName>
    </alternativeName>
</protein>
<feature type="repeat" description="WD" evidence="8">
    <location>
        <begin position="1"/>
        <end position="34"/>
    </location>
</feature>
<dbReference type="EMBL" id="NCKV01002927">
    <property type="protein sequence ID" value="RWS26247.1"/>
    <property type="molecule type" value="Genomic_DNA"/>
</dbReference>
<dbReference type="PANTHER" id="PTHR22842">
    <property type="entry name" value="WD40 REPEAT PROTEIN"/>
    <property type="match status" value="1"/>
</dbReference>
<name>A0A443SFF3_9ACAR</name>
<evidence type="ECO:0000256" key="1">
    <source>
        <dbReference type="ARBA" id="ARBA00004496"/>
    </source>
</evidence>
<comment type="similarity">
    <text evidence="5">Belongs to the WD repeat MORG1 family.</text>
</comment>
<dbReference type="SUPFAM" id="SSF50978">
    <property type="entry name" value="WD40 repeat-like"/>
    <property type="match status" value="1"/>
</dbReference>
<evidence type="ECO:0000313" key="9">
    <source>
        <dbReference type="EMBL" id="RWS26247.1"/>
    </source>
</evidence>
<dbReference type="SMART" id="SM00320">
    <property type="entry name" value="WD40"/>
    <property type="match status" value="5"/>
</dbReference>
<dbReference type="GO" id="GO:0005737">
    <property type="term" value="C:cytoplasm"/>
    <property type="evidence" value="ECO:0007669"/>
    <property type="project" value="UniProtKB-SubCell"/>
</dbReference>
<reference evidence="9 10" key="1">
    <citation type="journal article" date="2018" name="Gigascience">
        <title>Genomes of trombidid mites reveal novel predicted allergens and laterally-transferred genes associated with secondary metabolism.</title>
        <authorList>
            <person name="Dong X."/>
            <person name="Chaisiri K."/>
            <person name="Xia D."/>
            <person name="Armstrong S.D."/>
            <person name="Fang Y."/>
            <person name="Donnelly M.J."/>
            <person name="Kadowaki T."/>
            <person name="McGarry J.W."/>
            <person name="Darby A.C."/>
            <person name="Makepeace B.L."/>
        </authorList>
    </citation>
    <scope>NUCLEOTIDE SEQUENCE [LARGE SCALE GENOMIC DNA]</scope>
    <source>
        <strain evidence="9">UoL-UT</strain>
    </source>
</reference>
<evidence type="ECO:0000256" key="8">
    <source>
        <dbReference type="PROSITE-ProRule" id="PRU00221"/>
    </source>
</evidence>
<sequence length="239" mass="26369">MDARGSHDSSHLVSGGGNRIVYLWDVTSKHPVKMLRGHSGQVNCVCFNQESSMIASGSLDGSVRLWDTKSNSRDSVQILADAKDSITSLCISDHEIITSSLDSKVRRYDLRRGLLDVDDVGASVTHVSLSKDGQCLLTACLHSPVKLLDKDTGEILNFYAGHAHKKYKLEAYFVKNDSHVICGSEDSNLYFWDLIKGTVKTTVAHEGHRVVHSLNVHPSQNEILTAAEGTVYLWTTEEE</sequence>
<dbReference type="PROSITE" id="PS50082">
    <property type="entry name" value="WD_REPEATS_2"/>
    <property type="match status" value="2"/>
</dbReference>
<keyword evidence="3 8" id="KW-0853">WD repeat</keyword>
<dbReference type="AlphaFoldDB" id="A0A443SFF3"/>
<dbReference type="GO" id="GO:0071013">
    <property type="term" value="C:catalytic step 2 spliceosome"/>
    <property type="evidence" value="ECO:0007669"/>
    <property type="project" value="TreeGrafter"/>
</dbReference>
<keyword evidence="4" id="KW-0677">Repeat</keyword>
<dbReference type="PROSITE" id="PS00678">
    <property type="entry name" value="WD_REPEATS_1"/>
    <property type="match status" value="2"/>
</dbReference>
<dbReference type="InterPro" id="IPR020472">
    <property type="entry name" value="WD40_PAC1"/>
</dbReference>
<feature type="repeat" description="WD" evidence="8">
    <location>
        <begin position="35"/>
        <end position="76"/>
    </location>
</feature>
<gene>
    <name evidence="9" type="ORF">B4U80_01483</name>
</gene>
<dbReference type="Proteomes" id="UP000288716">
    <property type="component" value="Unassembled WGS sequence"/>
</dbReference>